<dbReference type="PANTHER" id="PTHR21198:SF7">
    <property type="entry name" value="ASPARTATE-GLUTAMATE RACEMASE FAMILY"/>
    <property type="match status" value="1"/>
</dbReference>
<accession>A0A1F6BE11</accession>
<evidence type="ECO:0000313" key="3">
    <source>
        <dbReference type="EMBL" id="OGG35174.1"/>
    </source>
</evidence>
<dbReference type="InterPro" id="IPR004380">
    <property type="entry name" value="Asp_race"/>
</dbReference>
<dbReference type="SUPFAM" id="SSF53681">
    <property type="entry name" value="Aspartate/glutamate racemase"/>
    <property type="match status" value="2"/>
</dbReference>
<evidence type="ECO:0000256" key="1">
    <source>
        <dbReference type="ARBA" id="ARBA00007847"/>
    </source>
</evidence>
<dbReference type="InterPro" id="IPR001920">
    <property type="entry name" value="Asp/Glu_race"/>
</dbReference>
<dbReference type="InterPro" id="IPR015942">
    <property type="entry name" value="Asp/Glu/hydantoin_racemase"/>
</dbReference>
<dbReference type="Pfam" id="PF01177">
    <property type="entry name" value="Asp_Glu_race"/>
    <property type="match status" value="1"/>
</dbReference>
<dbReference type="EMBL" id="MFKE01000017">
    <property type="protein sequence ID" value="OGG35174.1"/>
    <property type="molecule type" value="Genomic_DNA"/>
</dbReference>
<reference evidence="3 4" key="1">
    <citation type="journal article" date="2016" name="Nat. Commun.">
        <title>Thousands of microbial genomes shed light on interconnected biogeochemical processes in an aquifer system.</title>
        <authorList>
            <person name="Anantharaman K."/>
            <person name="Brown C.T."/>
            <person name="Hug L.A."/>
            <person name="Sharon I."/>
            <person name="Castelle C.J."/>
            <person name="Probst A.J."/>
            <person name="Thomas B.C."/>
            <person name="Singh A."/>
            <person name="Wilkins M.J."/>
            <person name="Karaoz U."/>
            <person name="Brodie E.L."/>
            <person name="Williams K.H."/>
            <person name="Hubbard S.S."/>
            <person name="Banfield J.F."/>
        </authorList>
    </citation>
    <scope>NUCLEOTIDE SEQUENCE [LARGE SCALE GENOMIC DNA]</scope>
</reference>
<dbReference type="GO" id="GO:0047661">
    <property type="term" value="F:amino-acid racemase activity"/>
    <property type="evidence" value="ECO:0007669"/>
    <property type="project" value="InterPro"/>
</dbReference>
<gene>
    <name evidence="3" type="ORF">A2363_03815</name>
</gene>
<keyword evidence="2" id="KW-0413">Isomerase</keyword>
<dbReference type="STRING" id="1798401.A2363_03815"/>
<proteinExistence type="inferred from homology"/>
<evidence type="ECO:0000313" key="4">
    <source>
        <dbReference type="Proteomes" id="UP000176186"/>
    </source>
</evidence>
<name>A0A1F6BE11_9BACT</name>
<comment type="caution">
    <text evidence="3">The sequence shown here is derived from an EMBL/GenBank/DDBJ whole genome shotgun (WGS) entry which is preliminary data.</text>
</comment>
<evidence type="ECO:0000256" key="2">
    <source>
        <dbReference type="ARBA" id="ARBA00023235"/>
    </source>
</evidence>
<organism evidence="3 4">
    <name type="scientific">Candidatus Gottesmanbacteria bacterium RIFOXYB1_FULL_47_11</name>
    <dbReference type="NCBI Taxonomy" id="1798401"/>
    <lineage>
        <taxon>Bacteria</taxon>
        <taxon>Candidatus Gottesmaniibacteriota</taxon>
    </lineage>
</organism>
<dbReference type="Proteomes" id="UP000176186">
    <property type="component" value="Unassembled WGS sequence"/>
</dbReference>
<dbReference type="AlphaFoldDB" id="A0A1F6BE11"/>
<comment type="similarity">
    <text evidence="1">Belongs to the aspartate/glutamate racemases family.</text>
</comment>
<dbReference type="Gene3D" id="3.40.50.1860">
    <property type="match status" value="2"/>
</dbReference>
<dbReference type="PANTHER" id="PTHR21198">
    <property type="entry name" value="GLUTAMATE RACEMASE"/>
    <property type="match status" value="1"/>
</dbReference>
<dbReference type="NCBIfam" id="TIGR00035">
    <property type="entry name" value="asp_race"/>
    <property type="match status" value="1"/>
</dbReference>
<protein>
    <recommendedName>
        <fullName evidence="5">Aspartate racemase</fullName>
    </recommendedName>
</protein>
<sequence>MKTVGIIGGFGPETTATFQLKLVELCAAQKQLSRPPILMWNTPIPIQIEDDLILKGEKIDKFLPFLISAARILEKAGSDFLVMPCNTLHVFIDEIRNTVSVPVLSILDEMAASLKTKNVESIGLIGTNMSRKQRLHAQKLQSVGIKTILPSDKEQQSINCAIHNILNQKNVENTKKELALIATSFLDKNIHHILLACTDLQILFPNIQEITIHDTMDILAHATVREMTRNV</sequence>
<evidence type="ECO:0008006" key="5">
    <source>
        <dbReference type="Google" id="ProtNLM"/>
    </source>
</evidence>